<dbReference type="EMBL" id="JBANQN010000007">
    <property type="protein sequence ID" value="KAK6783974.1"/>
    <property type="molecule type" value="Genomic_DNA"/>
</dbReference>
<evidence type="ECO:0000313" key="4">
    <source>
        <dbReference type="Proteomes" id="UP001371456"/>
    </source>
</evidence>
<proteinExistence type="predicted"/>
<dbReference type="AlphaFoldDB" id="A0AAN8T9U8"/>
<dbReference type="Proteomes" id="UP001371456">
    <property type="component" value="Unassembled WGS sequence"/>
</dbReference>
<feature type="region of interest" description="Disordered" evidence="2">
    <location>
        <begin position="66"/>
        <end position="89"/>
    </location>
</feature>
<evidence type="ECO:0000256" key="1">
    <source>
        <dbReference type="SAM" id="Coils"/>
    </source>
</evidence>
<evidence type="ECO:0000256" key="2">
    <source>
        <dbReference type="SAM" id="MobiDB-lite"/>
    </source>
</evidence>
<evidence type="ECO:0000313" key="3">
    <source>
        <dbReference type="EMBL" id="KAK6783974.1"/>
    </source>
</evidence>
<organism evidence="3 4">
    <name type="scientific">Solanum bulbocastanum</name>
    <name type="common">Wild potato</name>
    <dbReference type="NCBI Taxonomy" id="147425"/>
    <lineage>
        <taxon>Eukaryota</taxon>
        <taxon>Viridiplantae</taxon>
        <taxon>Streptophyta</taxon>
        <taxon>Embryophyta</taxon>
        <taxon>Tracheophyta</taxon>
        <taxon>Spermatophyta</taxon>
        <taxon>Magnoliopsida</taxon>
        <taxon>eudicotyledons</taxon>
        <taxon>Gunneridae</taxon>
        <taxon>Pentapetalae</taxon>
        <taxon>asterids</taxon>
        <taxon>lamiids</taxon>
        <taxon>Solanales</taxon>
        <taxon>Solanaceae</taxon>
        <taxon>Solanoideae</taxon>
        <taxon>Solaneae</taxon>
        <taxon>Solanum</taxon>
    </lineage>
</organism>
<feature type="coiled-coil region" evidence="1">
    <location>
        <begin position="379"/>
        <end position="406"/>
    </location>
</feature>
<reference evidence="3 4" key="1">
    <citation type="submission" date="2024-02" db="EMBL/GenBank/DDBJ databases">
        <title>de novo genome assembly of Solanum bulbocastanum strain 11H21.</title>
        <authorList>
            <person name="Hosaka A.J."/>
        </authorList>
    </citation>
    <scope>NUCLEOTIDE SEQUENCE [LARGE SCALE GENOMIC DNA]</scope>
    <source>
        <tissue evidence="3">Young leaves</tissue>
    </source>
</reference>
<keyword evidence="4" id="KW-1185">Reference proteome</keyword>
<feature type="region of interest" description="Disordered" evidence="2">
    <location>
        <begin position="1"/>
        <end position="35"/>
    </location>
</feature>
<keyword evidence="1" id="KW-0175">Coiled coil</keyword>
<gene>
    <name evidence="3" type="ORF">RDI58_017428</name>
</gene>
<protein>
    <submittedName>
        <fullName evidence="3">Uncharacterized protein</fullName>
    </submittedName>
</protein>
<name>A0AAN8T9U8_SOLBU</name>
<accession>A0AAN8T9U8</accession>
<comment type="caution">
    <text evidence="3">The sequence shown here is derived from an EMBL/GenBank/DDBJ whole genome shotgun (WGS) entry which is preliminary data.</text>
</comment>
<feature type="compositionally biased region" description="Basic residues" evidence="2">
    <location>
        <begin position="1"/>
        <end position="17"/>
    </location>
</feature>
<dbReference type="Gene3D" id="3.30.420.40">
    <property type="match status" value="1"/>
</dbReference>
<sequence length="461" mass="51844">MITRGTTKRAEKKHIAKKSVQTTPTASVAKRTRSKGKTIFNEALEKSKKKGKIRFVFEPDESDIATIKVSDGEKEEAEKEVEEKSPVGRMKMKPSLAEEFDKREMPSKGTKEARPFAEGPSFKRVKRRAIKVQKAERVLKGRVIDPTVAEEPGLKDLKEKVDCQGWSHLLLDSHPVVHEDEVCQFYKRFKLVKGDTVETTVKGVKISFTDKDLGDILGVPNVGCGQYVKREWIEYGPEKSRVYLTAKFSQGRDAGEPRKVFKGEMTPAHKLLFELVNKCILPRCERRNEANCLDMLVMDVIDQGMLVNLPSLMMKHMTRAAEGSLALPYGFWLTRVFIHFKVPLNVGKMGGKKDMISRSTLVECDLVPKALGSKSNSLITQLINELEEAKAEKAKVEAENVVLKAEVQKQGIVLVSGDGVSHTVPIYEAHALPNAILRLHLAEHDLTGRFSWRKVMHLTCR</sequence>